<keyword evidence="3" id="KW-1185">Reference proteome</keyword>
<dbReference type="InterPro" id="IPR055411">
    <property type="entry name" value="LRR_FXL15/At3g58940/PEG3-like"/>
</dbReference>
<comment type="caution">
    <text evidence="2">The sequence shown here is derived from an EMBL/GenBank/DDBJ whole genome shotgun (WGS) entry which is preliminary data.</text>
</comment>
<dbReference type="Pfam" id="PF00646">
    <property type="entry name" value="F-box"/>
    <property type="match status" value="1"/>
</dbReference>
<evidence type="ECO:0000313" key="2">
    <source>
        <dbReference type="EMBL" id="KAK9705335.1"/>
    </source>
</evidence>
<dbReference type="InterPro" id="IPR036047">
    <property type="entry name" value="F-box-like_dom_sf"/>
</dbReference>
<reference evidence="2" key="1">
    <citation type="submission" date="2024-03" db="EMBL/GenBank/DDBJ databases">
        <title>WGS assembly of Saponaria officinalis var. Norfolk2.</title>
        <authorList>
            <person name="Jenkins J."/>
            <person name="Shu S."/>
            <person name="Grimwood J."/>
            <person name="Barry K."/>
            <person name="Goodstein D."/>
            <person name="Schmutz J."/>
            <person name="Leebens-Mack J."/>
            <person name="Osbourn A."/>
        </authorList>
    </citation>
    <scope>NUCLEOTIDE SEQUENCE [LARGE SCALE GENOMIC DNA]</scope>
    <source>
        <strain evidence="2">JIC</strain>
    </source>
</reference>
<name>A0AAW1JNW8_SAPOF</name>
<proteinExistence type="predicted"/>
<dbReference type="SUPFAM" id="SSF52047">
    <property type="entry name" value="RNI-like"/>
    <property type="match status" value="1"/>
</dbReference>
<dbReference type="Pfam" id="PF24758">
    <property type="entry name" value="LRR_At5g56370"/>
    <property type="match status" value="1"/>
</dbReference>
<dbReference type="InterPro" id="IPR032675">
    <property type="entry name" value="LRR_dom_sf"/>
</dbReference>
<dbReference type="EMBL" id="JBDFQZ010000007">
    <property type="protein sequence ID" value="KAK9705335.1"/>
    <property type="molecule type" value="Genomic_DNA"/>
</dbReference>
<dbReference type="PANTHER" id="PTHR31900:SF27">
    <property type="entry name" value="FBD DOMAIN-CONTAINING PROTEIN"/>
    <property type="match status" value="1"/>
</dbReference>
<accession>A0AAW1JNW8</accession>
<dbReference type="SMART" id="SM00256">
    <property type="entry name" value="FBOX"/>
    <property type="match status" value="1"/>
</dbReference>
<feature type="domain" description="F-box" evidence="1">
    <location>
        <begin position="44"/>
        <end position="97"/>
    </location>
</feature>
<dbReference type="InterPro" id="IPR001810">
    <property type="entry name" value="F-box_dom"/>
</dbReference>
<dbReference type="PANTHER" id="PTHR31900">
    <property type="entry name" value="F-BOX/RNI SUPERFAMILY PROTEIN-RELATED"/>
    <property type="match status" value="1"/>
</dbReference>
<dbReference type="Gene3D" id="3.80.10.10">
    <property type="entry name" value="Ribonuclease Inhibitor"/>
    <property type="match status" value="1"/>
</dbReference>
<dbReference type="Proteomes" id="UP001443914">
    <property type="component" value="Unassembled WGS sequence"/>
</dbReference>
<evidence type="ECO:0000313" key="3">
    <source>
        <dbReference type="Proteomes" id="UP001443914"/>
    </source>
</evidence>
<dbReference type="InterPro" id="IPR050232">
    <property type="entry name" value="FBL13/AtMIF1-like"/>
</dbReference>
<sequence length="475" mass="54022">MTGNFSIFYHPSKIFKLQFQTSISSTRMAQEGRLKRGKSVDGPPDYISELPRGVIDSIIERLPLRDAARMSFLSRKWFEIWTSIQKLAFDAHFFSSVLKNKLLDANEFSRIVSKILFHHDGHLLSFHLYIPSLKSWPDVNQWICYLSRTDVADISIQNQFKAPLKLSSRIFSCDNLEKLKLHYLIINPPYNFGGFRKLTCLELDKTSITEKAFKFLIRSCPLLQKLRLTNFIGMEHIIIDAPYMSRLIVDGTFISLDVRNAANLVSALFGLQKWVEVYHLASLRVLIQALISSCNLQKLCFRGHFSKALYKKSLLPTAFAKLKNLDLSFIHLNDVDDFSSIISTIQSCPAIEKLNISVSTSKYLTGHVLDYDPDHVLCHLCYADVILCCGSNMELKLIEFLLACSPVLKKLSVTSNGDIKRIFRPKMMVQLIRFRRASQTVEVICPEPLMSVYLDSSDADSFLSSSDDAGDSDSD</sequence>
<dbReference type="PROSITE" id="PS50181">
    <property type="entry name" value="FBOX"/>
    <property type="match status" value="1"/>
</dbReference>
<gene>
    <name evidence="2" type="ORF">RND81_07G049200</name>
</gene>
<dbReference type="SUPFAM" id="SSF81383">
    <property type="entry name" value="F-box domain"/>
    <property type="match status" value="1"/>
</dbReference>
<evidence type="ECO:0000259" key="1">
    <source>
        <dbReference type="PROSITE" id="PS50181"/>
    </source>
</evidence>
<organism evidence="2 3">
    <name type="scientific">Saponaria officinalis</name>
    <name type="common">Common soapwort</name>
    <name type="synonym">Lychnis saponaria</name>
    <dbReference type="NCBI Taxonomy" id="3572"/>
    <lineage>
        <taxon>Eukaryota</taxon>
        <taxon>Viridiplantae</taxon>
        <taxon>Streptophyta</taxon>
        <taxon>Embryophyta</taxon>
        <taxon>Tracheophyta</taxon>
        <taxon>Spermatophyta</taxon>
        <taxon>Magnoliopsida</taxon>
        <taxon>eudicotyledons</taxon>
        <taxon>Gunneridae</taxon>
        <taxon>Pentapetalae</taxon>
        <taxon>Caryophyllales</taxon>
        <taxon>Caryophyllaceae</taxon>
        <taxon>Caryophylleae</taxon>
        <taxon>Saponaria</taxon>
    </lineage>
</organism>
<dbReference type="AlphaFoldDB" id="A0AAW1JNW8"/>
<protein>
    <recommendedName>
        <fullName evidence="1">F-box domain-containing protein</fullName>
    </recommendedName>
</protein>